<feature type="transmembrane region" description="Helical" evidence="1">
    <location>
        <begin position="163"/>
        <end position="181"/>
    </location>
</feature>
<dbReference type="AlphaFoldDB" id="A0A0G1LYY2"/>
<comment type="caution">
    <text evidence="2">The sequence shown here is derived from an EMBL/GenBank/DDBJ whole genome shotgun (WGS) entry which is preliminary data.</text>
</comment>
<name>A0A0G1LYY2_9BACT</name>
<evidence type="ECO:0000313" key="3">
    <source>
        <dbReference type="Proteomes" id="UP000034086"/>
    </source>
</evidence>
<feature type="transmembrane region" description="Helical" evidence="1">
    <location>
        <begin position="12"/>
        <end position="39"/>
    </location>
</feature>
<keyword evidence="1" id="KW-0472">Membrane</keyword>
<feature type="non-terminal residue" evidence="2">
    <location>
        <position position="187"/>
    </location>
</feature>
<organism evidence="2 3">
    <name type="scientific">Candidatus Woesebacteria bacterium GW2011_GWE1_45_18</name>
    <dbReference type="NCBI Taxonomy" id="1618598"/>
    <lineage>
        <taxon>Bacteria</taxon>
        <taxon>Candidatus Woeseibacteriota</taxon>
    </lineage>
</organism>
<feature type="transmembrane region" description="Helical" evidence="1">
    <location>
        <begin position="59"/>
        <end position="79"/>
    </location>
</feature>
<feature type="transmembrane region" description="Helical" evidence="1">
    <location>
        <begin position="112"/>
        <end position="133"/>
    </location>
</feature>
<dbReference type="EMBL" id="LCKQ01000046">
    <property type="protein sequence ID" value="KKU01151.1"/>
    <property type="molecule type" value="Genomic_DNA"/>
</dbReference>
<gene>
    <name evidence="2" type="ORF">UX03_C0046G0001</name>
</gene>
<evidence type="ECO:0000313" key="2">
    <source>
        <dbReference type="EMBL" id="KKU01151.1"/>
    </source>
</evidence>
<keyword evidence="1" id="KW-0812">Transmembrane</keyword>
<dbReference type="Proteomes" id="UP000034086">
    <property type="component" value="Unassembled WGS sequence"/>
</dbReference>
<proteinExistence type="predicted"/>
<protein>
    <submittedName>
        <fullName evidence="2">Uncharacterized protein</fullName>
    </submittedName>
</protein>
<keyword evidence="1" id="KW-1133">Transmembrane helix</keyword>
<sequence>MYYFQREKYWRAGIWGMVAAATKSPGILLFVSYFLYLIVPQARRLIFSPVATWLKLTKINRAYPIFLIPLSVLAVFVFYQFTFNDFLAYFHSGDNIHLFLLPFSIFNFSSPWVGTAWLEEIIFVYLFGALGLLKLIKQKRYELATFVGIFFFSILFVSHRDLIRYALPIVPFLFVAFNQTLTKKDFK</sequence>
<accession>A0A0G1LYY2</accession>
<feature type="transmembrane region" description="Helical" evidence="1">
    <location>
        <begin position="140"/>
        <end position="157"/>
    </location>
</feature>
<evidence type="ECO:0000256" key="1">
    <source>
        <dbReference type="SAM" id="Phobius"/>
    </source>
</evidence>
<reference evidence="2 3" key="1">
    <citation type="journal article" date="2015" name="Nature">
        <title>rRNA introns, odd ribosomes, and small enigmatic genomes across a large radiation of phyla.</title>
        <authorList>
            <person name="Brown C.T."/>
            <person name="Hug L.A."/>
            <person name="Thomas B.C."/>
            <person name="Sharon I."/>
            <person name="Castelle C.J."/>
            <person name="Singh A."/>
            <person name="Wilkins M.J."/>
            <person name="Williams K.H."/>
            <person name="Banfield J.F."/>
        </authorList>
    </citation>
    <scope>NUCLEOTIDE SEQUENCE [LARGE SCALE GENOMIC DNA]</scope>
</reference>